<dbReference type="InterPro" id="IPR036116">
    <property type="entry name" value="FN3_sf"/>
</dbReference>
<feature type="non-terminal residue" evidence="1">
    <location>
        <position position="241"/>
    </location>
</feature>
<dbReference type="AlphaFoldDB" id="A0A836CKD2"/>
<proteinExistence type="predicted"/>
<name>A0A836CKD2_9STRA</name>
<dbReference type="Proteomes" id="UP000664859">
    <property type="component" value="Unassembled WGS sequence"/>
</dbReference>
<accession>A0A836CKD2</accession>
<evidence type="ECO:0000313" key="1">
    <source>
        <dbReference type="EMBL" id="KAG5188634.1"/>
    </source>
</evidence>
<comment type="caution">
    <text evidence="1">The sequence shown here is derived from an EMBL/GenBank/DDBJ whole genome shotgun (WGS) entry which is preliminary data.</text>
</comment>
<protein>
    <recommendedName>
        <fullName evidence="3">Fibronectin type-III domain-containing protein</fullName>
    </recommendedName>
</protein>
<sequence length="241" mass="25150">MPVSGTIRSGAAAIGPANTEFKVDAATGQDSVQKLNKWLATYLLDSPPAPTAISATADTTKISVGWTLPPQKRLAFTSSTAPYYSALRADVVATSLNGASDWSHPSKVTYTLETPVANAFLTCAALELYVDAGTPALSGTTYRAYGIATETPYDVRVYGVNQSTEATKYAVALNVKTLPVGPPTAPQSVAAGTATSSSIPLTWTAPADRDAATPGNQTASPYVKQYRATYTATSSVRYPTL</sequence>
<evidence type="ECO:0000313" key="2">
    <source>
        <dbReference type="Proteomes" id="UP000664859"/>
    </source>
</evidence>
<gene>
    <name evidence="1" type="ORF">JKP88DRAFT_275845</name>
</gene>
<evidence type="ECO:0008006" key="3">
    <source>
        <dbReference type="Google" id="ProtNLM"/>
    </source>
</evidence>
<organism evidence="1 2">
    <name type="scientific">Tribonema minus</name>
    <dbReference type="NCBI Taxonomy" id="303371"/>
    <lineage>
        <taxon>Eukaryota</taxon>
        <taxon>Sar</taxon>
        <taxon>Stramenopiles</taxon>
        <taxon>Ochrophyta</taxon>
        <taxon>PX clade</taxon>
        <taxon>Xanthophyceae</taxon>
        <taxon>Tribonematales</taxon>
        <taxon>Tribonemataceae</taxon>
        <taxon>Tribonema</taxon>
    </lineage>
</organism>
<reference evidence="1" key="1">
    <citation type="submission" date="2021-02" db="EMBL/GenBank/DDBJ databases">
        <title>First Annotated Genome of the Yellow-green Alga Tribonema minus.</title>
        <authorList>
            <person name="Mahan K.M."/>
        </authorList>
    </citation>
    <scope>NUCLEOTIDE SEQUENCE</scope>
    <source>
        <strain evidence="1">UTEX B ZZ1240</strain>
    </source>
</reference>
<dbReference type="EMBL" id="JAFCMP010000068">
    <property type="protein sequence ID" value="KAG5188634.1"/>
    <property type="molecule type" value="Genomic_DNA"/>
</dbReference>
<dbReference type="SUPFAM" id="SSF49265">
    <property type="entry name" value="Fibronectin type III"/>
    <property type="match status" value="1"/>
</dbReference>
<keyword evidence="2" id="KW-1185">Reference proteome</keyword>